<comment type="caution">
    <text evidence="1">The sequence shown here is derived from an EMBL/GenBank/DDBJ whole genome shotgun (WGS) entry which is preliminary data.</text>
</comment>
<organism evidence="1 2">
    <name type="scientific">Coemansia asiatica</name>
    <dbReference type="NCBI Taxonomy" id="1052880"/>
    <lineage>
        <taxon>Eukaryota</taxon>
        <taxon>Fungi</taxon>
        <taxon>Fungi incertae sedis</taxon>
        <taxon>Zoopagomycota</taxon>
        <taxon>Kickxellomycotina</taxon>
        <taxon>Kickxellomycetes</taxon>
        <taxon>Kickxellales</taxon>
        <taxon>Kickxellaceae</taxon>
        <taxon>Coemansia</taxon>
    </lineage>
</organism>
<gene>
    <name evidence="1" type="ORF">LPJ64_005823</name>
</gene>
<evidence type="ECO:0000313" key="1">
    <source>
        <dbReference type="EMBL" id="KAJ1642327.1"/>
    </source>
</evidence>
<accession>A0A9W7XGX8</accession>
<keyword evidence="2" id="KW-1185">Reference proteome</keyword>
<dbReference type="Proteomes" id="UP001145021">
    <property type="component" value="Unassembled WGS sequence"/>
</dbReference>
<sequence length="98" mass="11069">MATSSDNNLQRIDVASTDQLLLNASHAFIKESLGLIEQWDDKMEKHQQHQKLGNKPIGEQMPYVLINHIGIDCHAWVNLPEGTTACSECIDMMHVLKE</sequence>
<evidence type="ECO:0000313" key="2">
    <source>
        <dbReference type="Proteomes" id="UP001145021"/>
    </source>
</evidence>
<name>A0A9W7XGX8_9FUNG</name>
<reference evidence="1" key="1">
    <citation type="submission" date="2022-07" db="EMBL/GenBank/DDBJ databases">
        <title>Phylogenomic reconstructions and comparative analyses of Kickxellomycotina fungi.</title>
        <authorList>
            <person name="Reynolds N.K."/>
            <person name="Stajich J.E."/>
            <person name="Barry K."/>
            <person name="Grigoriev I.V."/>
            <person name="Crous P."/>
            <person name="Smith M.E."/>
        </authorList>
    </citation>
    <scope>NUCLEOTIDE SEQUENCE</scope>
    <source>
        <strain evidence="1">NBRC 105413</strain>
    </source>
</reference>
<dbReference type="AlphaFoldDB" id="A0A9W7XGX8"/>
<protein>
    <submittedName>
        <fullName evidence="1">Uncharacterized protein</fullName>
    </submittedName>
</protein>
<dbReference type="EMBL" id="JANBOH010000425">
    <property type="protein sequence ID" value="KAJ1642327.1"/>
    <property type="molecule type" value="Genomic_DNA"/>
</dbReference>
<proteinExistence type="predicted"/>